<sequence>MPSRSSACCCGCSYSLDGIVPVTSAVGASVGSTTVSGVGLSAGKAMGLGTMSLSGVVAWLDDSGLLFMELSGAF</sequence>
<accession>A0A8S9KWK9</accession>
<name>A0A8S9KWK9_BRACR</name>
<evidence type="ECO:0000313" key="2">
    <source>
        <dbReference type="Proteomes" id="UP000712281"/>
    </source>
</evidence>
<dbReference type="Proteomes" id="UP000712281">
    <property type="component" value="Unassembled WGS sequence"/>
</dbReference>
<evidence type="ECO:0000313" key="1">
    <source>
        <dbReference type="EMBL" id="KAF2598041.1"/>
    </source>
</evidence>
<dbReference type="AlphaFoldDB" id="A0A8S9KWK9"/>
<comment type="caution">
    <text evidence="1">The sequence shown here is derived from an EMBL/GenBank/DDBJ whole genome shotgun (WGS) entry which is preliminary data.</text>
</comment>
<reference evidence="1" key="1">
    <citation type="submission" date="2019-12" db="EMBL/GenBank/DDBJ databases">
        <title>Genome sequencing and annotation of Brassica cretica.</title>
        <authorList>
            <person name="Studholme D.J."/>
            <person name="Sarris P.F."/>
        </authorList>
    </citation>
    <scope>NUCLEOTIDE SEQUENCE</scope>
    <source>
        <strain evidence="1">PFS-001/15</strain>
        <tissue evidence="1">Leaf</tissue>
    </source>
</reference>
<protein>
    <submittedName>
        <fullName evidence="1">Uncharacterized protein</fullName>
    </submittedName>
</protein>
<dbReference type="EMBL" id="QGKW02000717">
    <property type="protein sequence ID" value="KAF2598041.1"/>
    <property type="molecule type" value="Genomic_DNA"/>
</dbReference>
<organism evidence="1 2">
    <name type="scientific">Brassica cretica</name>
    <name type="common">Mustard</name>
    <dbReference type="NCBI Taxonomy" id="69181"/>
    <lineage>
        <taxon>Eukaryota</taxon>
        <taxon>Viridiplantae</taxon>
        <taxon>Streptophyta</taxon>
        <taxon>Embryophyta</taxon>
        <taxon>Tracheophyta</taxon>
        <taxon>Spermatophyta</taxon>
        <taxon>Magnoliopsida</taxon>
        <taxon>eudicotyledons</taxon>
        <taxon>Gunneridae</taxon>
        <taxon>Pentapetalae</taxon>
        <taxon>rosids</taxon>
        <taxon>malvids</taxon>
        <taxon>Brassicales</taxon>
        <taxon>Brassicaceae</taxon>
        <taxon>Brassiceae</taxon>
        <taxon>Brassica</taxon>
    </lineage>
</organism>
<proteinExistence type="predicted"/>
<gene>
    <name evidence="1" type="ORF">F2Q68_00010092</name>
</gene>